<dbReference type="EMBL" id="JAACJN010000059">
    <property type="protein sequence ID" value="KAF5381198.1"/>
    <property type="molecule type" value="Genomic_DNA"/>
</dbReference>
<dbReference type="AlphaFoldDB" id="A0A8H5HDC7"/>
<gene>
    <name evidence="2" type="ORF">D9757_007880</name>
</gene>
<proteinExistence type="predicted"/>
<feature type="transmembrane region" description="Helical" evidence="1">
    <location>
        <begin position="136"/>
        <end position="157"/>
    </location>
</feature>
<reference evidence="2 3" key="1">
    <citation type="journal article" date="2020" name="ISME J.">
        <title>Uncovering the hidden diversity of litter-decomposition mechanisms in mushroom-forming fungi.</title>
        <authorList>
            <person name="Floudas D."/>
            <person name="Bentzer J."/>
            <person name="Ahren D."/>
            <person name="Johansson T."/>
            <person name="Persson P."/>
            <person name="Tunlid A."/>
        </authorList>
    </citation>
    <scope>NUCLEOTIDE SEQUENCE [LARGE SCALE GENOMIC DNA]</scope>
    <source>
        <strain evidence="2 3">CBS 406.79</strain>
    </source>
</reference>
<dbReference type="PANTHER" id="PTHR37919">
    <property type="entry name" value="PROTEIN CBG05606"/>
    <property type="match status" value="1"/>
</dbReference>
<keyword evidence="1" id="KW-0812">Transmembrane</keyword>
<accession>A0A8H5HDC7</accession>
<dbReference type="Proteomes" id="UP000518752">
    <property type="component" value="Unassembled WGS sequence"/>
</dbReference>
<evidence type="ECO:0000313" key="2">
    <source>
        <dbReference type="EMBL" id="KAF5381198.1"/>
    </source>
</evidence>
<comment type="caution">
    <text evidence="2">The sequence shown here is derived from an EMBL/GenBank/DDBJ whole genome shotgun (WGS) entry which is preliminary data.</text>
</comment>
<feature type="transmembrane region" description="Helical" evidence="1">
    <location>
        <begin position="6"/>
        <end position="24"/>
    </location>
</feature>
<keyword evidence="3" id="KW-1185">Reference proteome</keyword>
<dbReference type="OrthoDB" id="60858at2759"/>
<feature type="transmembrane region" description="Helical" evidence="1">
    <location>
        <begin position="97"/>
        <end position="116"/>
    </location>
</feature>
<keyword evidence="1" id="KW-0472">Membrane</keyword>
<evidence type="ECO:0000256" key="1">
    <source>
        <dbReference type="SAM" id="Phobius"/>
    </source>
</evidence>
<protein>
    <recommendedName>
        <fullName evidence="4">EXPERA domain-containing protein</fullName>
    </recommendedName>
</protein>
<name>A0A8H5HDC7_9AGAR</name>
<keyword evidence="1" id="KW-1133">Transmembrane helix</keyword>
<evidence type="ECO:0000313" key="3">
    <source>
        <dbReference type="Proteomes" id="UP000518752"/>
    </source>
</evidence>
<evidence type="ECO:0008006" key="4">
    <source>
        <dbReference type="Google" id="ProtNLM"/>
    </source>
</evidence>
<dbReference type="PANTHER" id="PTHR37919:SF2">
    <property type="entry name" value="EXPERA DOMAIN-CONTAINING PROTEIN"/>
    <property type="match status" value="1"/>
</dbReference>
<sequence length="181" mass="20725">MAVKTYSWVSFWFLLTTPVIMWDVSYCFMRPRSMVGGDLHWIWAPYSIYQNVDYLYGIPALERGDGFTNAQSLMNIIETVLNVTYLYLAHINEWPPATLIGFTSAALTLAKTVLYWAQEYYCSYCATGQNDWQTLIVYWIIPNGLWIIVPAAITYVLGKDLCAQLTFADKVSKAVTADKKR</sequence>
<organism evidence="2 3">
    <name type="scientific">Collybiopsis confluens</name>
    <dbReference type="NCBI Taxonomy" id="2823264"/>
    <lineage>
        <taxon>Eukaryota</taxon>
        <taxon>Fungi</taxon>
        <taxon>Dikarya</taxon>
        <taxon>Basidiomycota</taxon>
        <taxon>Agaricomycotina</taxon>
        <taxon>Agaricomycetes</taxon>
        <taxon>Agaricomycetidae</taxon>
        <taxon>Agaricales</taxon>
        <taxon>Marasmiineae</taxon>
        <taxon>Omphalotaceae</taxon>
        <taxon>Collybiopsis</taxon>
    </lineage>
</organism>